<dbReference type="AlphaFoldDB" id="A0A382FBA0"/>
<protein>
    <submittedName>
        <fullName evidence="1">Uncharacterized protein</fullName>
    </submittedName>
</protein>
<sequence>MIKIIKIQFLLKLNKFNKNKINNFKMSEDEQVYNAEISDNDNVVVDENIIEEEVLELN</sequence>
<accession>A0A382FBA0</accession>
<evidence type="ECO:0000313" key="1">
    <source>
        <dbReference type="EMBL" id="SVB59377.1"/>
    </source>
</evidence>
<gene>
    <name evidence="1" type="ORF">METZ01_LOCUS212231</name>
</gene>
<reference evidence="1" key="1">
    <citation type="submission" date="2018-05" db="EMBL/GenBank/DDBJ databases">
        <authorList>
            <person name="Lanie J.A."/>
            <person name="Ng W.-L."/>
            <person name="Kazmierczak K.M."/>
            <person name="Andrzejewski T.M."/>
            <person name="Davidsen T.M."/>
            <person name="Wayne K.J."/>
            <person name="Tettelin H."/>
            <person name="Glass J.I."/>
            <person name="Rusch D."/>
            <person name="Podicherti R."/>
            <person name="Tsui H.-C.T."/>
            <person name="Winkler M.E."/>
        </authorList>
    </citation>
    <scope>NUCLEOTIDE SEQUENCE</scope>
</reference>
<organism evidence="1">
    <name type="scientific">marine metagenome</name>
    <dbReference type="NCBI Taxonomy" id="408172"/>
    <lineage>
        <taxon>unclassified sequences</taxon>
        <taxon>metagenomes</taxon>
        <taxon>ecological metagenomes</taxon>
    </lineage>
</organism>
<dbReference type="EMBL" id="UINC01048624">
    <property type="protein sequence ID" value="SVB59377.1"/>
    <property type="molecule type" value="Genomic_DNA"/>
</dbReference>
<proteinExistence type="predicted"/>
<name>A0A382FBA0_9ZZZZ</name>
<feature type="non-terminal residue" evidence="1">
    <location>
        <position position="58"/>
    </location>
</feature>